<evidence type="ECO:0000256" key="1">
    <source>
        <dbReference type="SAM" id="SignalP"/>
    </source>
</evidence>
<feature type="signal peptide" evidence="1">
    <location>
        <begin position="1"/>
        <end position="33"/>
    </location>
</feature>
<proteinExistence type="predicted"/>
<keyword evidence="1" id="KW-0732">Signal</keyword>
<sequence length="150" mass="17269">MTTASNPARPRKAMHALALAGILATSLPAAAFADDHRNHDWREHRHDGYHRDHHDNNRYYSGYNHRRRVQVVWIRHGDHWHPNYVNGRAWRNDYCGRRGYESYSFYGRSAPRGYYYYDSHYDGRKRDNTGAIVAGVGIGLLGLAIATSGN</sequence>
<dbReference type="AlphaFoldDB" id="A0A4D7C0C4"/>
<gene>
    <name evidence="2" type="ORF">E6W36_05160</name>
</gene>
<dbReference type="Proteomes" id="UP000298714">
    <property type="component" value="Chromosome"/>
</dbReference>
<evidence type="ECO:0000313" key="3">
    <source>
        <dbReference type="Proteomes" id="UP000298714"/>
    </source>
</evidence>
<organism evidence="2 3">
    <name type="scientific">Hankyongella ginsenosidimutans</name>
    <dbReference type="NCBI Taxonomy" id="1763828"/>
    <lineage>
        <taxon>Bacteria</taxon>
        <taxon>Pseudomonadati</taxon>
        <taxon>Pseudomonadota</taxon>
        <taxon>Alphaproteobacteria</taxon>
        <taxon>Sphingomonadales</taxon>
        <taxon>Sphingomonadaceae</taxon>
        <taxon>Hankyongella</taxon>
    </lineage>
</organism>
<protein>
    <submittedName>
        <fullName evidence="2">Uncharacterized protein</fullName>
    </submittedName>
</protein>
<dbReference type="KEGG" id="hgn:E6W36_05160"/>
<keyword evidence="3" id="KW-1185">Reference proteome</keyword>
<name>A0A4D7C0C4_9SPHN</name>
<evidence type="ECO:0000313" key="2">
    <source>
        <dbReference type="EMBL" id="QCI79164.1"/>
    </source>
</evidence>
<dbReference type="EMBL" id="CP039704">
    <property type="protein sequence ID" value="QCI79164.1"/>
    <property type="molecule type" value="Genomic_DNA"/>
</dbReference>
<reference evidence="3" key="1">
    <citation type="submission" date="2019-04" db="EMBL/GenBank/DDBJ databases">
        <title>Complete genome sequence of Sphingomonas sp. W1-2-3.</title>
        <authorList>
            <person name="Im W.T."/>
        </authorList>
    </citation>
    <scope>NUCLEOTIDE SEQUENCE [LARGE SCALE GENOMIC DNA]</scope>
    <source>
        <strain evidence="3">W1-2-3</strain>
    </source>
</reference>
<feature type="chain" id="PRO_5020297494" evidence="1">
    <location>
        <begin position="34"/>
        <end position="150"/>
    </location>
</feature>
<accession>A0A4D7C0C4</accession>
<dbReference type="RefSeq" id="WP_222873982.1">
    <property type="nucleotide sequence ID" value="NZ_CP039704.1"/>
</dbReference>